<proteinExistence type="predicted"/>
<dbReference type="RefSeq" id="WP_073285151.1">
    <property type="nucleotide sequence ID" value="NZ_FRCP01000008.1"/>
</dbReference>
<protein>
    <submittedName>
        <fullName evidence="3">Helix-turn-helix domain-containing protein</fullName>
    </submittedName>
</protein>
<dbReference type="InterPro" id="IPR001387">
    <property type="entry name" value="Cro/C1-type_HTH"/>
</dbReference>
<dbReference type="GO" id="GO:0003677">
    <property type="term" value="F:DNA binding"/>
    <property type="evidence" value="ECO:0007669"/>
    <property type="project" value="UniProtKB-KW"/>
</dbReference>
<reference evidence="3 4" key="1">
    <citation type="submission" date="2016-11" db="EMBL/GenBank/DDBJ databases">
        <authorList>
            <person name="Jaros S."/>
            <person name="Januszkiewicz K."/>
            <person name="Wedrychowicz H."/>
        </authorList>
    </citation>
    <scope>NUCLEOTIDE SEQUENCE [LARGE SCALE GENOMIC DNA]</scope>
    <source>
        <strain evidence="3 4">DSM 15930</strain>
    </source>
</reference>
<accession>A0A1M7HHT5</accession>
<dbReference type="SUPFAM" id="SSF47413">
    <property type="entry name" value="lambda repressor-like DNA-binding domains"/>
    <property type="match status" value="1"/>
</dbReference>
<evidence type="ECO:0000256" key="1">
    <source>
        <dbReference type="ARBA" id="ARBA00023125"/>
    </source>
</evidence>
<dbReference type="PROSITE" id="PS50943">
    <property type="entry name" value="HTH_CROC1"/>
    <property type="match status" value="1"/>
</dbReference>
<feature type="domain" description="HTH cro/C1-type" evidence="2">
    <location>
        <begin position="15"/>
        <end position="69"/>
    </location>
</feature>
<gene>
    <name evidence="3" type="ORF">SAMN02746066_01381</name>
</gene>
<dbReference type="Gene3D" id="1.10.260.40">
    <property type="entry name" value="lambda repressor-like DNA-binding domains"/>
    <property type="match status" value="1"/>
</dbReference>
<dbReference type="EMBL" id="FRCP01000008">
    <property type="protein sequence ID" value="SHM28052.1"/>
    <property type="molecule type" value="Genomic_DNA"/>
</dbReference>
<dbReference type="SMART" id="SM00530">
    <property type="entry name" value="HTH_XRE"/>
    <property type="match status" value="1"/>
</dbReference>
<evidence type="ECO:0000313" key="4">
    <source>
        <dbReference type="Proteomes" id="UP000184038"/>
    </source>
</evidence>
<dbReference type="Proteomes" id="UP000184038">
    <property type="component" value="Unassembled WGS sequence"/>
</dbReference>
<dbReference type="AlphaFoldDB" id="A0A1M7HHT5"/>
<dbReference type="PANTHER" id="PTHR46558:SF4">
    <property type="entry name" value="DNA-BIDING PHAGE PROTEIN"/>
    <property type="match status" value="1"/>
</dbReference>
<dbReference type="Pfam" id="PF12844">
    <property type="entry name" value="HTH_19"/>
    <property type="match status" value="1"/>
</dbReference>
<organism evidence="3 4">
    <name type="scientific">Anaerosporobacter mobilis DSM 15930</name>
    <dbReference type="NCBI Taxonomy" id="1120996"/>
    <lineage>
        <taxon>Bacteria</taxon>
        <taxon>Bacillati</taxon>
        <taxon>Bacillota</taxon>
        <taxon>Clostridia</taxon>
        <taxon>Lachnospirales</taxon>
        <taxon>Lachnospiraceae</taxon>
        <taxon>Anaerosporobacter</taxon>
    </lineage>
</organism>
<dbReference type="STRING" id="1120996.SAMN02746066_01381"/>
<evidence type="ECO:0000259" key="2">
    <source>
        <dbReference type="PROSITE" id="PS50943"/>
    </source>
</evidence>
<keyword evidence="4" id="KW-1185">Reference proteome</keyword>
<dbReference type="CDD" id="cd00093">
    <property type="entry name" value="HTH_XRE"/>
    <property type="match status" value="1"/>
</dbReference>
<sequence>MFKKNYDAVEFGKRLRTARKNAGMTQEQLAEELILSVDSISRIENGKVMCMPEHLVHICEILNVTSDYLYFGETKKICEEMNSLSNIDAMLVGCNLDKIRRVEQMVALFLGR</sequence>
<name>A0A1M7HHT5_9FIRM</name>
<keyword evidence="1" id="KW-0238">DNA-binding</keyword>
<dbReference type="InterPro" id="IPR010982">
    <property type="entry name" value="Lambda_DNA-bd_dom_sf"/>
</dbReference>
<dbReference type="PANTHER" id="PTHR46558">
    <property type="entry name" value="TRACRIPTIONAL REGULATORY PROTEIN-RELATED-RELATED"/>
    <property type="match status" value="1"/>
</dbReference>
<evidence type="ECO:0000313" key="3">
    <source>
        <dbReference type="EMBL" id="SHM28052.1"/>
    </source>
</evidence>